<dbReference type="PANTHER" id="PTHR46719:SF7">
    <property type="entry name" value="RING-H2 FINGER PROTEIN ATL71-RELATED"/>
    <property type="match status" value="1"/>
</dbReference>
<evidence type="ECO:0000256" key="8">
    <source>
        <dbReference type="ARBA" id="ARBA00022771"/>
    </source>
</evidence>
<evidence type="ECO:0000259" key="16">
    <source>
        <dbReference type="PROSITE" id="PS50089"/>
    </source>
</evidence>
<dbReference type="FunFam" id="3.30.40.10:FF:000187">
    <property type="entry name" value="E3 ubiquitin-protein ligase ATL6"/>
    <property type="match status" value="1"/>
</dbReference>
<evidence type="ECO:0000256" key="15">
    <source>
        <dbReference type="SAM" id="Phobius"/>
    </source>
</evidence>
<evidence type="ECO:0000256" key="9">
    <source>
        <dbReference type="ARBA" id="ARBA00022786"/>
    </source>
</evidence>
<dbReference type="SMART" id="SM00184">
    <property type="entry name" value="RING"/>
    <property type="match status" value="1"/>
</dbReference>
<feature type="transmembrane region" description="Helical" evidence="15">
    <location>
        <begin position="6"/>
        <end position="24"/>
    </location>
</feature>
<evidence type="ECO:0000256" key="3">
    <source>
        <dbReference type="ARBA" id="ARBA00004906"/>
    </source>
</evidence>
<comment type="catalytic activity">
    <reaction evidence="1">
        <text>S-ubiquitinyl-[E2 ubiquitin-conjugating enzyme]-L-cysteine + [acceptor protein]-L-lysine = [E2 ubiquitin-conjugating enzyme]-L-cysteine + N(6)-ubiquitinyl-[acceptor protein]-L-lysine.</text>
        <dbReference type="EC" id="2.3.2.27"/>
    </reaction>
</comment>
<sequence>MTDIAYAIGLFLFIVFIMIIKILISCCATGPFSPGRTNQISNFTSVDQHSINTIELGLDEATLRNYPKLMYAQAKLHKGNSTSSCCSICLADYKDTDMLRLLPDCGHLFHVKCVDPWFQQHPTCPVCRNSPLVQAATSVDINS</sequence>
<comment type="subcellular location">
    <subcellularLocation>
        <location evidence="2">Membrane</location>
        <topology evidence="2">Single-pass membrane protein</topology>
    </subcellularLocation>
</comment>
<evidence type="ECO:0000256" key="6">
    <source>
        <dbReference type="ARBA" id="ARBA00022692"/>
    </source>
</evidence>
<evidence type="ECO:0000256" key="11">
    <source>
        <dbReference type="ARBA" id="ARBA00022989"/>
    </source>
</evidence>
<evidence type="ECO:0000256" key="13">
    <source>
        <dbReference type="ARBA" id="ARBA00024209"/>
    </source>
</evidence>
<dbReference type="EMBL" id="OIVN01000764">
    <property type="protein sequence ID" value="SPC85179.1"/>
    <property type="molecule type" value="Genomic_DNA"/>
</dbReference>
<evidence type="ECO:0000256" key="4">
    <source>
        <dbReference type="ARBA" id="ARBA00012483"/>
    </source>
</evidence>
<evidence type="ECO:0000256" key="1">
    <source>
        <dbReference type="ARBA" id="ARBA00000900"/>
    </source>
</evidence>
<keyword evidence="11 15" id="KW-1133">Transmembrane helix</keyword>
<feature type="domain" description="RING-type" evidence="16">
    <location>
        <begin position="86"/>
        <end position="128"/>
    </location>
</feature>
<dbReference type="PROSITE" id="PS50089">
    <property type="entry name" value="ZF_RING_2"/>
    <property type="match status" value="1"/>
</dbReference>
<comment type="pathway">
    <text evidence="3">Protein modification; protein ubiquitination.</text>
</comment>
<dbReference type="AlphaFoldDB" id="A0A2N9FE89"/>
<organism evidence="17">
    <name type="scientific">Fagus sylvatica</name>
    <name type="common">Beechnut</name>
    <dbReference type="NCBI Taxonomy" id="28930"/>
    <lineage>
        <taxon>Eukaryota</taxon>
        <taxon>Viridiplantae</taxon>
        <taxon>Streptophyta</taxon>
        <taxon>Embryophyta</taxon>
        <taxon>Tracheophyta</taxon>
        <taxon>Spermatophyta</taxon>
        <taxon>Magnoliopsida</taxon>
        <taxon>eudicotyledons</taxon>
        <taxon>Gunneridae</taxon>
        <taxon>Pentapetalae</taxon>
        <taxon>rosids</taxon>
        <taxon>fabids</taxon>
        <taxon>Fagales</taxon>
        <taxon>Fagaceae</taxon>
        <taxon>Fagus</taxon>
    </lineage>
</organism>
<dbReference type="Gene3D" id="3.30.40.10">
    <property type="entry name" value="Zinc/RING finger domain, C3HC4 (zinc finger)"/>
    <property type="match status" value="1"/>
</dbReference>
<evidence type="ECO:0000256" key="7">
    <source>
        <dbReference type="ARBA" id="ARBA00022723"/>
    </source>
</evidence>
<dbReference type="EC" id="2.3.2.27" evidence="4"/>
<dbReference type="SUPFAM" id="SSF57850">
    <property type="entry name" value="RING/U-box"/>
    <property type="match status" value="1"/>
</dbReference>
<evidence type="ECO:0000256" key="10">
    <source>
        <dbReference type="ARBA" id="ARBA00022833"/>
    </source>
</evidence>
<proteinExistence type="inferred from homology"/>
<dbReference type="GO" id="GO:0008270">
    <property type="term" value="F:zinc ion binding"/>
    <property type="evidence" value="ECO:0007669"/>
    <property type="project" value="UniProtKB-KW"/>
</dbReference>
<keyword evidence="7" id="KW-0479">Metal-binding</keyword>
<evidence type="ECO:0000256" key="2">
    <source>
        <dbReference type="ARBA" id="ARBA00004167"/>
    </source>
</evidence>
<dbReference type="InterPro" id="IPR001841">
    <property type="entry name" value="Znf_RING"/>
</dbReference>
<dbReference type="GO" id="GO:0061630">
    <property type="term" value="F:ubiquitin protein ligase activity"/>
    <property type="evidence" value="ECO:0007669"/>
    <property type="project" value="UniProtKB-EC"/>
</dbReference>
<protein>
    <recommendedName>
        <fullName evidence="4">RING-type E3 ubiquitin transferase</fullName>
        <ecNumber evidence="4">2.3.2.27</ecNumber>
    </recommendedName>
</protein>
<evidence type="ECO:0000256" key="14">
    <source>
        <dbReference type="PROSITE-ProRule" id="PRU00175"/>
    </source>
</evidence>
<keyword evidence="9" id="KW-0833">Ubl conjugation pathway</keyword>
<dbReference type="InterPro" id="IPR045899">
    <property type="entry name" value="ATL71-like"/>
</dbReference>
<name>A0A2N9FE89_FAGSY</name>
<dbReference type="CDD" id="cd16454">
    <property type="entry name" value="RING-H2_PA-TM-RING"/>
    <property type="match status" value="1"/>
</dbReference>
<reference evidence="17" key="1">
    <citation type="submission" date="2018-02" db="EMBL/GenBank/DDBJ databases">
        <authorList>
            <person name="Cohen D.B."/>
            <person name="Kent A.D."/>
        </authorList>
    </citation>
    <scope>NUCLEOTIDE SEQUENCE</scope>
</reference>
<keyword evidence="8 14" id="KW-0863">Zinc-finger</keyword>
<keyword evidence="6 15" id="KW-0812">Transmembrane</keyword>
<keyword evidence="10" id="KW-0862">Zinc</keyword>
<evidence type="ECO:0000256" key="12">
    <source>
        <dbReference type="ARBA" id="ARBA00023136"/>
    </source>
</evidence>
<evidence type="ECO:0000256" key="5">
    <source>
        <dbReference type="ARBA" id="ARBA00022679"/>
    </source>
</evidence>
<comment type="similarity">
    <text evidence="13">Belongs to the RING-type zinc finger family. ATL subfamily.</text>
</comment>
<keyword evidence="5" id="KW-0808">Transferase</keyword>
<dbReference type="InterPro" id="IPR013083">
    <property type="entry name" value="Znf_RING/FYVE/PHD"/>
</dbReference>
<gene>
    <name evidence="17" type="ORF">FSB_LOCUS13061</name>
</gene>
<dbReference type="GO" id="GO:0016020">
    <property type="term" value="C:membrane"/>
    <property type="evidence" value="ECO:0007669"/>
    <property type="project" value="UniProtKB-SubCell"/>
</dbReference>
<dbReference type="Pfam" id="PF13639">
    <property type="entry name" value="zf-RING_2"/>
    <property type="match status" value="1"/>
</dbReference>
<dbReference type="PANTHER" id="PTHR46719">
    <property type="entry name" value="TRANSCRIPTION FACTOR C2H2 FAMILY-RELATED"/>
    <property type="match status" value="1"/>
</dbReference>
<keyword evidence="12 15" id="KW-0472">Membrane</keyword>
<evidence type="ECO:0000313" key="17">
    <source>
        <dbReference type="EMBL" id="SPC85179.1"/>
    </source>
</evidence>
<accession>A0A2N9FE89</accession>